<feature type="transmembrane region" description="Helical" evidence="6">
    <location>
        <begin position="394"/>
        <end position="414"/>
    </location>
</feature>
<evidence type="ECO:0000313" key="9">
    <source>
        <dbReference type="Proteomes" id="UP000009073"/>
    </source>
</evidence>
<dbReference type="GO" id="GO:0016020">
    <property type="term" value="C:membrane"/>
    <property type="evidence" value="ECO:0007669"/>
    <property type="project" value="UniProtKB-SubCell"/>
</dbReference>
<feature type="transmembrane region" description="Helical" evidence="6">
    <location>
        <begin position="305"/>
        <end position="323"/>
    </location>
</feature>
<proteinExistence type="inferred from homology"/>
<reference evidence="8 9" key="2">
    <citation type="journal article" date="2011" name="Stand. Genomic Sci.">
        <title>Complete genome sequence of Tolumonas auensis type strain (TA 4).</title>
        <authorList>
            <person name="Chertkov O."/>
            <person name="Copeland A."/>
            <person name="Lucas S."/>
            <person name="Lapidus A."/>
            <person name="Berry K.W."/>
            <person name="Detter J.C."/>
            <person name="Del Rio T.G."/>
            <person name="Hammon N."/>
            <person name="Dalin E."/>
            <person name="Tice H."/>
            <person name="Pitluck S."/>
            <person name="Richardson P."/>
            <person name="Bruce D."/>
            <person name="Goodwin L."/>
            <person name="Han C."/>
            <person name="Tapia R."/>
            <person name="Saunders E."/>
            <person name="Schmutz J."/>
            <person name="Brettin T."/>
            <person name="Larimer F."/>
            <person name="Land M."/>
            <person name="Hauser L."/>
            <person name="Spring S."/>
            <person name="Rohde M."/>
            <person name="Kyrpides N.C."/>
            <person name="Ivanova N."/>
            <person name="Goker M."/>
            <person name="Beller H.R."/>
            <person name="Klenk H.P."/>
            <person name="Woyke T."/>
        </authorList>
    </citation>
    <scope>NUCLEOTIDE SEQUENCE [LARGE SCALE GENOMIC DNA]</scope>
    <source>
        <strain evidence="9">DSM 9187 / TA4</strain>
    </source>
</reference>
<feature type="transmembrane region" description="Helical" evidence="6">
    <location>
        <begin position="369"/>
        <end position="387"/>
    </location>
</feature>
<dbReference type="GO" id="GO:0015134">
    <property type="term" value="F:hexuronate transmembrane transporter activity"/>
    <property type="evidence" value="ECO:0007669"/>
    <property type="project" value="TreeGrafter"/>
</dbReference>
<dbReference type="PANTHER" id="PTHR11662">
    <property type="entry name" value="SOLUTE CARRIER FAMILY 17"/>
    <property type="match status" value="1"/>
</dbReference>
<dbReference type="HOGENOM" id="CLU_001265_5_1_6"/>
<accession>C4LD82</accession>
<evidence type="ECO:0000256" key="2">
    <source>
        <dbReference type="ARBA" id="ARBA00022692"/>
    </source>
</evidence>
<evidence type="ECO:0000313" key="8">
    <source>
        <dbReference type="EMBL" id="ACQ94613.1"/>
    </source>
</evidence>
<dbReference type="SUPFAM" id="SSF103473">
    <property type="entry name" value="MFS general substrate transporter"/>
    <property type="match status" value="1"/>
</dbReference>
<dbReference type="InterPro" id="IPR011701">
    <property type="entry name" value="MFS"/>
</dbReference>
<evidence type="ECO:0000259" key="7">
    <source>
        <dbReference type="PROSITE" id="PS50850"/>
    </source>
</evidence>
<protein>
    <submittedName>
        <fullName evidence="8">Major facilitator superfamily MFS_1</fullName>
    </submittedName>
</protein>
<dbReference type="InterPro" id="IPR036259">
    <property type="entry name" value="MFS_trans_sf"/>
</dbReference>
<comment type="similarity">
    <text evidence="5">Belongs to the major facilitator superfamily. Phthalate permease family.</text>
</comment>
<evidence type="ECO:0000256" key="3">
    <source>
        <dbReference type="ARBA" id="ARBA00022989"/>
    </source>
</evidence>
<dbReference type="KEGG" id="tau:Tola_3024"/>
<feature type="transmembrane region" description="Helical" evidence="6">
    <location>
        <begin position="143"/>
        <end position="163"/>
    </location>
</feature>
<dbReference type="STRING" id="595494.Tola_3024"/>
<dbReference type="InterPro" id="IPR000849">
    <property type="entry name" value="Sugar_P_transporter"/>
</dbReference>
<dbReference type="OrthoDB" id="9781156at2"/>
<dbReference type="InterPro" id="IPR020846">
    <property type="entry name" value="MFS_dom"/>
</dbReference>
<feature type="transmembrane region" description="Helical" evidence="6">
    <location>
        <begin position="78"/>
        <end position="97"/>
    </location>
</feature>
<dbReference type="Proteomes" id="UP000009073">
    <property type="component" value="Chromosome"/>
</dbReference>
<feature type="domain" description="Major facilitator superfamily (MFS) profile" evidence="7">
    <location>
        <begin position="13"/>
        <end position="417"/>
    </location>
</feature>
<keyword evidence="2 6" id="KW-0812">Transmembrane</keyword>
<evidence type="ECO:0000256" key="4">
    <source>
        <dbReference type="ARBA" id="ARBA00023136"/>
    </source>
</evidence>
<keyword evidence="4 6" id="KW-0472">Membrane</keyword>
<dbReference type="PROSITE" id="PS50850">
    <property type="entry name" value="MFS"/>
    <property type="match status" value="1"/>
</dbReference>
<dbReference type="Gene3D" id="1.20.1250.20">
    <property type="entry name" value="MFS general substrate transporter like domains"/>
    <property type="match status" value="2"/>
</dbReference>
<feature type="transmembrane region" description="Helical" evidence="6">
    <location>
        <begin position="330"/>
        <end position="349"/>
    </location>
</feature>
<dbReference type="PIRSF" id="PIRSF002808">
    <property type="entry name" value="Hexose_phosphate_transp"/>
    <property type="match status" value="1"/>
</dbReference>
<dbReference type="Pfam" id="PF07690">
    <property type="entry name" value="MFS_1"/>
    <property type="match status" value="1"/>
</dbReference>
<dbReference type="PANTHER" id="PTHR11662:SF285">
    <property type="entry name" value="HEXURONATE TRANSPORTER"/>
    <property type="match status" value="1"/>
</dbReference>
<feature type="transmembrane region" description="Helical" evidence="6">
    <location>
        <begin position="49"/>
        <end position="71"/>
    </location>
</feature>
<keyword evidence="3 6" id="KW-1133">Transmembrane helix</keyword>
<feature type="transmembrane region" description="Helical" evidence="6">
    <location>
        <begin position="169"/>
        <end position="187"/>
    </location>
</feature>
<sequence length="430" mass="46819">MAKRKIVGLRWWIIGVVMLGTVLNYLTRSSLSAAAPTLKEQLNISVEQYSYVVAAFQACYTIMQPIAGFILDNIGIKIGLAIFCVGWSIANMLHGFAGSWQSLAFFRGLMGMAEAAVIPAALKAVTEWFPAKERSIATGWFNIGSSIGGMLAPPLVIACITYYNWETAFVVTGALGFFWVALWLMFFRTPDEHPQITEEERQYILEGQEESHKNDTSKPSVKQIMSRKEFWGIAIPKFLAEPAWQTFNFWIPLYLSTVRHMDLKEIAMFAWIPFLAADMGCIVGGYLSPMLMKYFNVSLLNSRKLVVVTGSICMLAPAAIGTVASPYTAIALFCVGCFAHQTISGALITMSSDVFPRNSVGTANGLTGMAGYLGATIFSFIVGIVASKIGYDPLFICLSLFDVVGAIIVCTLIGSSVPTGAEQKAEVATA</sequence>
<organism evidence="8 9">
    <name type="scientific">Tolumonas auensis (strain DSM 9187 / NBRC 110442 / TA 4)</name>
    <dbReference type="NCBI Taxonomy" id="595494"/>
    <lineage>
        <taxon>Bacteria</taxon>
        <taxon>Pseudomonadati</taxon>
        <taxon>Pseudomonadota</taxon>
        <taxon>Gammaproteobacteria</taxon>
        <taxon>Aeromonadales</taxon>
        <taxon>Aeromonadaceae</taxon>
        <taxon>Tolumonas</taxon>
    </lineage>
</organism>
<evidence type="ECO:0000256" key="1">
    <source>
        <dbReference type="ARBA" id="ARBA00004141"/>
    </source>
</evidence>
<keyword evidence="9" id="KW-1185">Reference proteome</keyword>
<gene>
    <name evidence="8" type="ordered locus">Tola_3024</name>
</gene>
<dbReference type="RefSeq" id="WP_015880062.1">
    <property type="nucleotide sequence ID" value="NC_012691.1"/>
</dbReference>
<dbReference type="eggNOG" id="COG2271">
    <property type="taxonomic scope" value="Bacteria"/>
</dbReference>
<evidence type="ECO:0000256" key="6">
    <source>
        <dbReference type="SAM" id="Phobius"/>
    </source>
</evidence>
<dbReference type="AlphaFoldDB" id="C4LD82"/>
<feature type="transmembrane region" description="Helical" evidence="6">
    <location>
        <begin position="266"/>
        <end position="285"/>
    </location>
</feature>
<evidence type="ECO:0000256" key="5">
    <source>
        <dbReference type="ARBA" id="ARBA00038514"/>
    </source>
</evidence>
<feature type="transmembrane region" description="Helical" evidence="6">
    <location>
        <begin position="103"/>
        <end position="122"/>
    </location>
</feature>
<comment type="subcellular location">
    <subcellularLocation>
        <location evidence="1">Membrane</location>
        <topology evidence="1">Multi-pass membrane protein</topology>
    </subcellularLocation>
</comment>
<dbReference type="CDD" id="cd17319">
    <property type="entry name" value="MFS_ExuT_GudP_like"/>
    <property type="match status" value="1"/>
</dbReference>
<dbReference type="InterPro" id="IPR050382">
    <property type="entry name" value="MFS_Na/Anion_cotransporter"/>
</dbReference>
<name>C4LD82_TOLAT</name>
<reference evidence="9" key="1">
    <citation type="submission" date="2009-05" db="EMBL/GenBank/DDBJ databases">
        <title>Complete sequence of Tolumonas auensis DSM 9187.</title>
        <authorList>
            <consortium name="US DOE Joint Genome Institute"/>
            <person name="Lucas S."/>
            <person name="Copeland A."/>
            <person name="Lapidus A."/>
            <person name="Glavina del Rio T."/>
            <person name="Tice H."/>
            <person name="Bruce D."/>
            <person name="Goodwin L."/>
            <person name="Pitluck S."/>
            <person name="Chertkov O."/>
            <person name="Brettin T."/>
            <person name="Detter J.C."/>
            <person name="Han C."/>
            <person name="Larimer F."/>
            <person name="Land M."/>
            <person name="Hauser L."/>
            <person name="Kyrpides N."/>
            <person name="Mikhailova N."/>
            <person name="Spring S."/>
            <person name="Beller H."/>
        </authorList>
    </citation>
    <scope>NUCLEOTIDE SEQUENCE [LARGE SCALE GENOMIC DNA]</scope>
    <source>
        <strain evidence="9">DSM 9187 / TA4</strain>
    </source>
</reference>
<dbReference type="EMBL" id="CP001616">
    <property type="protein sequence ID" value="ACQ94613.1"/>
    <property type="molecule type" value="Genomic_DNA"/>
</dbReference>
<feature type="transmembrane region" description="Helical" evidence="6">
    <location>
        <begin position="7"/>
        <end position="26"/>
    </location>
</feature>